<dbReference type="PANTHER" id="PTHR30569:SF0">
    <property type="entry name" value="CYTOSINE PERMEASE"/>
    <property type="match status" value="1"/>
</dbReference>
<feature type="transmembrane region" description="Helical" evidence="1">
    <location>
        <begin position="20"/>
        <end position="39"/>
    </location>
</feature>
<dbReference type="InterPro" id="IPR030191">
    <property type="entry name" value="CodB"/>
</dbReference>
<gene>
    <name evidence="2" type="ORF">HORIV_61450</name>
</gene>
<proteinExistence type="predicted"/>
<feature type="transmembrane region" description="Helical" evidence="1">
    <location>
        <begin position="45"/>
        <end position="65"/>
    </location>
</feature>
<organism evidence="2 3">
    <name type="scientific">Vreelandella olivaria</name>
    <dbReference type="NCBI Taxonomy" id="390919"/>
    <lineage>
        <taxon>Bacteria</taxon>
        <taxon>Pseudomonadati</taxon>
        <taxon>Pseudomonadota</taxon>
        <taxon>Gammaproteobacteria</taxon>
        <taxon>Oceanospirillales</taxon>
        <taxon>Halomonadaceae</taxon>
        <taxon>Vreelandella</taxon>
    </lineage>
</organism>
<dbReference type="EMBL" id="AP019416">
    <property type="protein sequence ID" value="BBI53724.1"/>
    <property type="molecule type" value="Genomic_DNA"/>
</dbReference>
<dbReference type="Proteomes" id="UP000289555">
    <property type="component" value="Chromosome"/>
</dbReference>
<reference evidence="3" key="1">
    <citation type="journal article" date="2019" name="Microbiol. Resour. Announc.">
        <title>Complete Genome Sequence of Halomonas olivaria, a Moderately Halophilic Bacterium Isolated from Olive Processing Effluents, Obtained by Nanopore Sequencing.</title>
        <authorList>
            <person name="Nagata S."/>
            <person name="Ii K.M."/>
            <person name="Tsukimi T."/>
            <person name="Miura M.C."/>
            <person name="Galipon J."/>
            <person name="Arakawa K."/>
        </authorList>
    </citation>
    <scope>NUCLEOTIDE SEQUENCE [LARGE SCALE GENOMIC DNA]</scope>
    <source>
        <strain evidence="3">TYRC17</strain>
    </source>
</reference>
<dbReference type="PANTHER" id="PTHR30569">
    <property type="entry name" value="CYTOSINE TRANSPORTER CODB"/>
    <property type="match status" value="1"/>
</dbReference>
<keyword evidence="1" id="KW-1133">Transmembrane helix</keyword>
<name>A0ABN5X383_9GAMM</name>
<keyword evidence="1" id="KW-0472">Membrane</keyword>
<evidence type="ECO:0000256" key="1">
    <source>
        <dbReference type="SAM" id="Phobius"/>
    </source>
</evidence>
<keyword evidence="3" id="KW-1185">Reference proteome</keyword>
<sequence>MHNSDYPLSEVPTSARKGLLSTSAVLLGFTFFTATMWAGGTLGQAFPIGQLLWVILIGNLLLGLMRQHLLISPVKAGSIQC</sequence>
<evidence type="ECO:0000313" key="2">
    <source>
        <dbReference type="EMBL" id="BBI53724.1"/>
    </source>
</evidence>
<accession>A0ABN5X383</accession>
<keyword evidence="1" id="KW-0812">Transmembrane</keyword>
<protein>
    <submittedName>
        <fullName evidence="2">Uncharacterized protein</fullName>
    </submittedName>
</protein>
<evidence type="ECO:0000313" key="3">
    <source>
        <dbReference type="Proteomes" id="UP000289555"/>
    </source>
</evidence>